<protein>
    <submittedName>
        <fullName evidence="1">GrpB family protein</fullName>
    </submittedName>
</protein>
<dbReference type="Pfam" id="PF04229">
    <property type="entry name" value="GrpB"/>
    <property type="match status" value="1"/>
</dbReference>
<dbReference type="RefSeq" id="WP_264879804.1">
    <property type="nucleotide sequence ID" value="NZ_BRXN01000054.1"/>
</dbReference>
<dbReference type="Gene3D" id="3.30.460.10">
    <property type="entry name" value="Beta Polymerase, domain 2"/>
    <property type="match status" value="1"/>
</dbReference>
<dbReference type="Proteomes" id="UP001212085">
    <property type="component" value="Chromosome"/>
</dbReference>
<dbReference type="SUPFAM" id="SSF81301">
    <property type="entry name" value="Nucleotidyltransferase"/>
    <property type="match status" value="1"/>
</dbReference>
<evidence type="ECO:0000313" key="2">
    <source>
        <dbReference type="Proteomes" id="UP001212085"/>
    </source>
</evidence>
<keyword evidence="2" id="KW-1185">Reference proteome</keyword>
<gene>
    <name evidence="1" type="ORF">O6R09_05655</name>
</gene>
<sequence>MVVLSYRPFTYSRKEHLQCHHLYVCPEHSPELKRHLTFRVYLRSHSDVAATYGAVKQKTA</sequence>
<dbReference type="EMBL" id="CP114883">
    <property type="protein sequence ID" value="WBB05783.1"/>
    <property type="molecule type" value="Genomic_DNA"/>
</dbReference>
<name>A0ABY7LW12_STRAY</name>
<dbReference type="GeneID" id="99636012"/>
<organism evidence="1 2">
    <name type="scientific">Streptococcus alactolyticus</name>
    <dbReference type="NCBI Taxonomy" id="29389"/>
    <lineage>
        <taxon>Bacteria</taxon>
        <taxon>Bacillati</taxon>
        <taxon>Bacillota</taxon>
        <taxon>Bacilli</taxon>
        <taxon>Lactobacillales</taxon>
        <taxon>Streptococcaceae</taxon>
        <taxon>Streptococcus</taxon>
    </lineage>
</organism>
<reference evidence="1 2" key="1">
    <citation type="submission" date="2022-12" db="EMBL/GenBank/DDBJ databases">
        <title>Streptococcus alactolyticus LGM, complete genome.</title>
        <authorList>
            <person name="Liu Z."/>
            <person name="Mu C."/>
            <person name="Zhu W."/>
        </authorList>
    </citation>
    <scope>NUCLEOTIDE SEQUENCE [LARGE SCALE GENOMIC DNA]</scope>
    <source>
        <strain evidence="1 2">LGM</strain>
    </source>
</reference>
<accession>A0ABY7LW12</accession>
<dbReference type="InterPro" id="IPR043519">
    <property type="entry name" value="NT_sf"/>
</dbReference>
<dbReference type="InterPro" id="IPR007344">
    <property type="entry name" value="GrpB/CoaE"/>
</dbReference>
<proteinExistence type="predicted"/>
<evidence type="ECO:0000313" key="1">
    <source>
        <dbReference type="EMBL" id="WBB05783.1"/>
    </source>
</evidence>